<dbReference type="EMBL" id="CAJEWN010002197">
    <property type="protein sequence ID" value="CAD2202446.1"/>
    <property type="molecule type" value="Genomic_DNA"/>
</dbReference>
<protein>
    <submittedName>
        <fullName evidence="2">Uncharacterized protein</fullName>
    </submittedName>
</protein>
<keyword evidence="1" id="KW-0472">Membrane</keyword>
<feature type="transmembrane region" description="Helical" evidence="1">
    <location>
        <begin position="6"/>
        <end position="25"/>
    </location>
</feature>
<gene>
    <name evidence="2" type="ORF">MENT_LOCUS56080</name>
</gene>
<keyword evidence="1" id="KW-1133">Transmembrane helix</keyword>
<comment type="caution">
    <text evidence="2">The sequence shown here is derived from an EMBL/GenBank/DDBJ whole genome shotgun (WGS) entry which is preliminary data.</text>
</comment>
<accession>A0A6V7XT04</accession>
<evidence type="ECO:0000313" key="2">
    <source>
        <dbReference type="EMBL" id="CAD2202446.1"/>
    </source>
</evidence>
<organism evidence="2 3">
    <name type="scientific">Meloidogyne enterolobii</name>
    <name type="common">Root-knot nematode worm</name>
    <name type="synonym">Meloidogyne mayaguensis</name>
    <dbReference type="NCBI Taxonomy" id="390850"/>
    <lineage>
        <taxon>Eukaryota</taxon>
        <taxon>Metazoa</taxon>
        <taxon>Ecdysozoa</taxon>
        <taxon>Nematoda</taxon>
        <taxon>Chromadorea</taxon>
        <taxon>Rhabditida</taxon>
        <taxon>Tylenchina</taxon>
        <taxon>Tylenchomorpha</taxon>
        <taxon>Tylenchoidea</taxon>
        <taxon>Meloidogynidae</taxon>
        <taxon>Meloidogyninae</taxon>
        <taxon>Meloidogyne</taxon>
    </lineage>
</organism>
<keyword evidence="1" id="KW-0812">Transmembrane</keyword>
<dbReference type="AlphaFoldDB" id="A0A6V7XT04"/>
<sequence length="83" mass="9658">MNSPFSLSFVLLLLQIFYFILVFGMTSKSVDILFEFKCDENCYKLLVRDYHILSPQMILQLRLYFIKYSFACSCSSIISSSSV</sequence>
<evidence type="ECO:0000256" key="1">
    <source>
        <dbReference type="SAM" id="Phobius"/>
    </source>
</evidence>
<evidence type="ECO:0000313" key="3">
    <source>
        <dbReference type="Proteomes" id="UP000580250"/>
    </source>
</evidence>
<reference evidence="2 3" key="1">
    <citation type="submission" date="2020-08" db="EMBL/GenBank/DDBJ databases">
        <authorList>
            <person name="Koutsovoulos G."/>
            <person name="Danchin GJ E."/>
        </authorList>
    </citation>
    <scope>NUCLEOTIDE SEQUENCE [LARGE SCALE GENOMIC DNA]</scope>
</reference>
<proteinExistence type="predicted"/>
<dbReference type="Proteomes" id="UP000580250">
    <property type="component" value="Unassembled WGS sequence"/>
</dbReference>
<name>A0A6V7XT04_MELEN</name>